<dbReference type="STRING" id="1280837.A0A316VM59"/>
<dbReference type="InterPro" id="IPR027417">
    <property type="entry name" value="P-loop_NTPase"/>
</dbReference>
<protein>
    <submittedName>
        <fullName evidence="1">P-loop containing nucleoside triphosphate hydrolase protein</fullName>
    </submittedName>
</protein>
<dbReference type="PANTHER" id="PTHR10285">
    <property type="entry name" value="URIDINE KINASE"/>
    <property type="match status" value="1"/>
</dbReference>
<dbReference type="EMBL" id="KZ819602">
    <property type="protein sequence ID" value="PWN38400.1"/>
    <property type="molecule type" value="Genomic_DNA"/>
</dbReference>
<organism evidence="1 2">
    <name type="scientific">Meira miltonrushii</name>
    <dbReference type="NCBI Taxonomy" id="1280837"/>
    <lineage>
        <taxon>Eukaryota</taxon>
        <taxon>Fungi</taxon>
        <taxon>Dikarya</taxon>
        <taxon>Basidiomycota</taxon>
        <taxon>Ustilaginomycotina</taxon>
        <taxon>Exobasidiomycetes</taxon>
        <taxon>Exobasidiales</taxon>
        <taxon>Brachybasidiaceae</taxon>
        <taxon>Meira</taxon>
    </lineage>
</organism>
<dbReference type="CDD" id="cd02024">
    <property type="entry name" value="NRK1"/>
    <property type="match status" value="1"/>
</dbReference>
<evidence type="ECO:0000313" key="1">
    <source>
        <dbReference type="EMBL" id="PWN38400.1"/>
    </source>
</evidence>
<dbReference type="FunCoup" id="A0A316VM59">
    <property type="interactions" value="210"/>
</dbReference>
<keyword evidence="2" id="KW-1185">Reference proteome</keyword>
<sequence>MLAKMAKTIVVGVGGPTSSGKTTIAKHLLALIPPKIGVILHQDDFALPEESLPFNETLQARDWDNPIGTIDYKRMKEVLQHAKAFGKLPDHHSSHDHLNLQPERPLDTPFANECKQRLADALRKHPEIQHIIFADGFLLYYDAQVRKQMDIRLFLRCDRATLESRRNERGGYATAENTVWQDPPGYFEHVIWPGYVQAHKNMFVNEDIEHGSLVDVKEDQPTDGAPVKNLLLIEGQGTHINDVVKSSVNEIVRFLDATPSAS</sequence>
<dbReference type="GeneID" id="37023875"/>
<dbReference type="Gene3D" id="3.40.50.300">
    <property type="entry name" value="P-loop containing nucleotide triphosphate hydrolases"/>
    <property type="match status" value="1"/>
</dbReference>
<dbReference type="GO" id="GO:0016787">
    <property type="term" value="F:hydrolase activity"/>
    <property type="evidence" value="ECO:0007669"/>
    <property type="project" value="UniProtKB-KW"/>
</dbReference>
<dbReference type="OrthoDB" id="10041966at2759"/>
<name>A0A316VM59_9BASI</name>
<dbReference type="InParanoid" id="A0A316VM59"/>
<gene>
    <name evidence="1" type="ORF">FA14DRAFT_26532</name>
</gene>
<proteinExistence type="predicted"/>
<keyword evidence="1" id="KW-0378">Hydrolase</keyword>
<reference evidence="1 2" key="1">
    <citation type="journal article" date="2018" name="Mol. Biol. Evol.">
        <title>Broad Genomic Sampling Reveals a Smut Pathogenic Ancestry of the Fungal Clade Ustilaginomycotina.</title>
        <authorList>
            <person name="Kijpornyongpan T."/>
            <person name="Mondo S.J."/>
            <person name="Barry K."/>
            <person name="Sandor L."/>
            <person name="Lee J."/>
            <person name="Lipzen A."/>
            <person name="Pangilinan J."/>
            <person name="LaButti K."/>
            <person name="Hainaut M."/>
            <person name="Henrissat B."/>
            <person name="Grigoriev I.V."/>
            <person name="Spatafora J.W."/>
            <person name="Aime M.C."/>
        </authorList>
    </citation>
    <scope>NUCLEOTIDE SEQUENCE [LARGE SCALE GENOMIC DNA]</scope>
    <source>
        <strain evidence="1 2">MCA 3882</strain>
    </source>
</reference>
<dbReference type="RefSeq" id="XP_025358702.1">
    <property type="nucleotide sequence ID" value="XM_025502094.1"/>
</dbReference>
<accession>A0A316VM59</accession>
<dbReference type="AlphaFoldDB" id="A0A316VM59"/>
<evidence type="ECO:0000313" key="2">
    <source>
        <dbReference type="Proteomes" id="UP000245771"/>
    </source>
</evidence>
<dbReference type="SUPFAM" id="SSF52540">
    <property type="entry name" value="P-loop containing nucleoside triphosphate hydrolases"/>
    <property type="match status" value="1"/>
</dbReference>
<dbReference type="Proteomes" id="UP000245771">
    <property type="component" value="Unassembled WGS sequence"/>
</dbReference>